<reference evidence="1" key="1">
    <citation type="submission" date="2018-05" db="EMBL/GenBank/DDBJ databases">
        <authorList>
            <person name="Lanie J.A."/>
            <person name="Ng W.-L."/>
            <person name="Kazmierczak K.M."/>
            <person name="Andrzejewski T.M."/>
            <person name="Davidsen T.M."/>
            <person name="Wayne K.J."/>
            <person name="Tettelin H."/>
            <person name="Glass J.I."/>
            <person name="Rusch D."/>
            <person name="Podicherti R."/>
            <person name="Tsui H.-C.T."/>
            <person name="Winkler M.E."/>
        </authorList>
    </citation>
    <scope>NUCLEOTIDE SEQUENCE</scope>
</reference>
<proteinExistence type="predicted"/>
<gene>
    <name evidence="1" type="ORF">METZ01_LOCUS261756</name>
</gene>
<sequence>MRRQELERVCARTGLKGGKVVDIGCGLGEFLDLLPNSEQWT</sequence>
<evidence type="ECO:0008006" key="2">
    <source>
        <dbReference type="Google" id="ProtNLM"/>
    </source>
</evidence>
<name>A0A382JC15_9ZZZZ</name>
<accession>A0A382JC15</accession>
<dbReference type="AlphaFoldDB" id="A0A382JC15"/>
<evidence type="ECO:0000313" key="1">
    <source>
        <dbReference type="EMBL" id="SVC08902.1"/>
    </source>
</evidence>
<organism evidence="1">
    <name type="scientific">marine metagenome</name>
    <dbReference type="NCBI Taxonomy" id="408172"/>
    <lineage>
        <taxon>unclassified sequences</taxon>
        <taxon>metagenomes</taxon>
        <taxon>ecological metagenomes</taxon>
    </lineage>
</organism>
<feature type="non-terminal residue" evidence="1">
    <location>
        <position position="41"/>
    </location>
</feature>
<dbReference type="SUPFAM" id="SSF53335">
    <property type="entry name" value="S-adenosyl-L-methionine-dependent methyltransferases"/>
    <property type="match status" value="1"/>
</dbReference>
<protein>
    <recommendedName>
        <fullName evidence="2">Methyltransferase type 11 domain-containing protein</fullName>
    </recommendedName>
</protein>
<dbReference type="EMBL" id="UINC01072917">
    <property type="protein sequence ID" value="SVC08902.1"/>
    <property type="molecule type" value="Genomic_DNA"/>
</dbReference>
<dbReference type="InterPro" id="IPR029063">
    <property type="entry name" value="SAM-dependent_MTases_sf"/>
</dbReference>